<organism evidence="2 3">
    <name type="scientific">Trichonephila clavipes</name>
    <name type="common">Golden silk orbweaver</name>
    <name type="synonym">Nephila clavipes</name>
    <dbReference type="NCBI Taxonomy" id="2585209"/>
    <lineage>
        <taxon>Eukaryota</taxon>
        <taxon>Metazoa</taxon>
        <taxon>Ecdysozoa</taxon>
        <taxon>Arthropoda</taxon>
        <taxon>Chelicerata</taxon>
        <taxon>Arachnida</taxon>
        <taxon>Araneae</taxon>
        <taxon>Araneomorphae</taxon>
        <taxon>Entelegynae</taxon>
        <taxon>Araneoidea</taxon>
        <taxon>Nephilidae</taxon>
        <taxon>Trichonephila</taxon>
    </lineage>
</organism>
<evidence type="ECO:0000313" key="3">
    <source>
        <dbReference type="Proteomes" id="UP000887159"/>
    </source>
</evidence>
<dbReference type="Gene3D" id="3.10.10.10">
    <property type="entry name" value="HIV Type 1 Reverse Transcriptase, subunit A, domain 1"/>
    <property type="match status" value="1"/>
</dbReference>
<dbReference type="PANTHER" id="PTHR24559:SF444">
    <property type="entry name" value="REVERSE TRANSCRIPTASE DOMAIN-CONTAINING PROTEIN"/>
    <property type="match status" value="1"/>
</dbReference>
<name>A0A8X6VKF2_TRICX</name>
<evidence type="ECO:0000259" key="1">
    <source>
        <dbReference type="PROSITE" id="PS50878"/>
    </source>
</evidence>
<dbReference type="Gene3D" id="3.30.70.270">
    <property type="match status" value="1"/>
</dbReference>
<dbReference type="PANTHER" id="PTHR24559">
    <property type="entry name" value="TRANSPOSON TY3-I GAG-POL POLYPROTEIN"/>
    <property type="match status" value="1"/>
</dbReference>
<accession>A0A8X6VKF2</accession>
<evidence type="ECO:0000313" key="2">
    <source>
        <dbReference type="EMBL" id="GFY16099.1"/>
    </source>
</evidence>
<dbReference type="PROSITE" id="PS50878">
    <property type="entry name" value="RT_POL"/>
    <property type="match status" value="1"/>
</dbReference>
<dbReference type="GO" id="GO:0071897">
    <property type="term" value="P:DNA biosynthetic process"/>
    <property type="evidence" value="ECO:0007669"/>
    <property type="project" value="UniProtKB-ARBA"/>
</dbReference>
<gene>
    <name evidence="2" type="primary">TY3B-I_1257</name>
    <name evidence="2" type="ORF">TNCV_3531021</name>
</gene>
<dbReference type="AlphaFoldDB" id="A0A8X6VKF2"/>
<proteinExistence type="predicted"/>
<dbReference type="InterPro" id="IPR053134">
    <property type="entry name" value="RNA-dir_DNA_polymerase"/>
</dbReference>
<dbReference type="InterPro" id="IPR000477">
    <property type="entry name" value="RT_dom"/>
</dbReference>
<comment type="caution">
    <text evidence="2">The sequence shown here is derived from an EMBL/GenBank/DDBJ whole genome shotgun (WGS) entry which is preliminary data.</text>
</comment>
<dbReference type="CDD" id="cd01647">
    <property type="entry name" value="RT_LTR"/>
    <property type="match status" value="1"/>
</dbReference>
<dbReference type="InterPro" id="IPR043128">
    <property type="entry name" value="Rev_trsase/Diguanyl_cyclase"/>
</dbReference>
<keyword evidence="3" id="KW-1185">Reference proteome</keyword>
<dbReference type="Proteomes" id="UP000887159">
    <property type="component" value="Unassembled WGS sequence"/>
</dbReference>
<dbReference type="SUPFAM" id="SSF56672">
    <property type="entry name" value="DNA/RNA polymerases"/>
    <property type="match status" value="1"/>
</dbReference>
<feature type="domain" description="Reverse transcriptase" evidence="1">
    <location>
        <begin position="2"/>
        <end position="73"/>
    </location>
</feature>
<dbReference type="InterPro" id="IPR043502">
    <property type="entry name" value="DNA/RNA_pol_sf"/>
</dbReference>
<dbReference type="EMBL" id="BMAU01021337">
    <property type="protein sequence ID" value="GFY16099.1"/>
    <property type="molecule type" value="Genomic_DNA"/>
</dbReference>
<reference evidence="2" key="1">
    <citation type="submission" date="2020-08" db="EMBL/GenBank/DDBJ databases">
        <title>Multicomponent nature underlies the extraordinary mechanical properties of spider dragline silk.</title>
        <authorList>
            <person name="Kono N."/>
            <person name="Nakamura H."/>
            <person name="Mori M."/>
            <person name="Yoshida Y."/>
            <person name="Ohtoshi R."/>
            <person name="Malay A.D."/>
            <person name="Moran D.A.P."/>
            <person name="Tomita M."/>
            <person name="Numata K."/>
            <person name="Arakawa K."/>
        </authorList>
    </citation>
    <scope>NUCLEOTIDE SEQUENCE</scope>
</reference>
<protein>
    <submittedName>
        <fullName evidence="2">Transposon Ty3-I Gag-Pol polyprotein</fullName>
    </submittedName>
</protein>
<sequence>MLERGIIQPSESPGSSPVILVRKKDNTWRFCVDYRRLNRITKKDVYPPPRIEDTFDSLQGSKFFSSMDLSSGY</sequence>